<dbReference type="CDD" id="cd00063">
    <property type="entry name" value="FN3"/>
    <property type="match status" value="1"/>
</dbReference>
<dbReference type="SUPFAM" id="SSF49265">
    <property type="entry name" value="Fibronectin type III"/>
    <property type="match status" value="4"/>
</dbReference>
<dbReference type="KEGG" id="daur:Daura_37505"/>
<gene>
    <name evidence="5" type="ORF">Daura_37505</name>
</gene>
<dbReference type="OrthoDB" id="3344786at2"/>
<accession>A0A9Q9MJX8</accession>
<dbReference type="PROSITE" id="PS50853">
    <property type="entry name" value="FN3"/>
    <property type="match status" value="1"/>
</dbReference>
<sequence length="492" mass="49090">MRPRTRRASVLTALAAAVLTGAAPSPAGAAGDPAGPAAPVAPWASSLGTTISVSWQQPRTGPAARSFHVREGDRVVARTSTTSVQLEVAFSTSHTYTVTAVDGRGRESAPSPAVTGRSWLSGYNPECMPSSVPLTVTAVGATALSVAWTPHPLGGDLELRVDGQSLGFTQVTGARVGGLTPGTTHQLALYRYNRCGSGALTQVASASATTAAGAPVTLSAPSGLTVTTPTDTAVGLSWTPPAGPPPARYAVYDAGTLVAVTTATAVRVDRLYPATAHRFTVAGLDGAGNESTHSAPAAATTQPCLAAPPRPAALTATALSASTVRLGWTLEAVAGSYTVHDGDTVVATSRYPDVVLTGLPSGSWHAYRVSATLAQGCGETPRSARATVVTPAGPAARPDAPAGLSVTGNTPTGTAGTQLTLAWTASAGADPAAGYRVYEGATVVGETAGTTLSFPVGAATTHAYTVVAVDAAGLESAAGPAVTVRAMYLPPP</sequence>
<dbReference type="GO" id="GO:0000272">
    <property type="term" value="P:polysaccharide catabolic process"/>
    <property type="evidence" value="ECO:0007669"/>
    <property type="project" value="UniProtKB-KW"/>
</dbReference>
<dbReference type="SMART" id="SM00060">
    <property type="entry name" value="FN3"/>
    <property type="match status" value="5"/>
</dbReference>
<dbReference type="InterPro" id="IPR003961">
    <property type="entry name" value="FN3_dom"/>
</dbReference>
<name>A0A9Q9MJX8_9ACTN</name>
<dbReference type="InterPro" id="IPR013783">
    <property type="entry name" value="Ig-like_fold"/>
</dbReference>
<dbReference type="RefSeq" id="WP_033357141.1">
    <property type="nucleotide sequence ID" value="NZ_CP073767.1"/>
</dbReference>
<dbReference type="GO" id="GO:0016798">
    <property type="term" value="F:hydrolase activity, acting on glycosyl bonds"/>
    <property type="evidence" value="ECO:0007669"/>
    <property type="project" value="UniProtKB-KW"/>
</dbReference>
<evidence type="ECO:0000256" key="1">
    <source>
        <dbReference type="ARBA" id="ARBA00023295"/>
    </source>
</evidence>
<feature type="domain" description="Fibronectin type-III" evidence="4">
    <location>
        <begin position="220"/>
        <end position="304"/>
    </location>
</feature>
<dbReference type="Gene3D" id="2.60.40.10">
    <property type="entry name" value="Immunoglobulins"/>
    <property type="match status" value="4"/>
</dbReference>
<keyword evidence="6" id="KW-1185">Reference proteome</keyword>
<dbReference type="GO" id="GO:0016020">
    <property type="term" value="C:membrane"/>
    <property type="evidence" value="ECO:0007669"/>
    <property type="project" value="UniProtKB-SubCell"/>
</dbReference>
<dbReference type="PANTHER" id="PTHR46957:SF3">
    <property type="entry name" value="CYTOKINE RECEPTOR"/>
    <property type="match status" value="1"/>
</dbReference>
<keyword evidence="2" id="KW-0624">Polysaccharide degradation</keyword>
<evidence type="ECO:0000259" key="4">
    <source>
        <dbReference type="PROSITE" id="PS50853"/>
    </source>
</evidence>
<organism evidence="5 6">
    <name type="scientific">Dactylosporangium aurantiacum</name>
    <dbReference type="NCBI Taxonomy" id="35754"/>
    <lineage>
        <taxon>Bacteria</taxon>
        <taxon>Bacillati</taxon>
        <taxon>Actinomycetota</taxon>
        <taxon>Actinomycetes</taxon>
        <taxon>Micromonosporales</taxon>
        <taxon>Micromonosporaceae</taxon>
        <taxon>Dactylosporangium</taxon>
    </lineage>
</organism>
<dbReference type="AlphaFoldDB" id="A0A9Q9MJX8"/>
<keyword evidence="3" id="KW-0732">Signal</keyword>
<evidence type="ECO:0000256" key="2">
    <source>
        <dbReference type="ARBA" id="ARBA00023326"/>
    </source>
</evidence>
<evidence type="ECO:0000313" key="6">
    <source>
        <dbReference type="Proteomes" id="UP001058003"/>
    </source>
</evidence>
<keyword evidence="1" id="KW-0326">Glycosidase</keyword>
<dbReference type="Pfam" id="PF00041">
    <property type="entry name" value="fn3"/>
    <property type="match status" value="1"/>
</dbReference>
<keyword evidence="2" id="KW-0119">Carbohydrate metabolism</keyword>
<reference evidence="5" key="1">
    <citation type="submission" date="2021-04" db="EMBL/GenBank/DDBJ databases">
        <title>Dactylosporangium aurantiacum NRRL B-8018 full assembly.</title>
        <authorList>
            <person name="Hartkoorn R.C."/>
            <person name="Beaudoing E."/>
            <person name="Hot D."/>
        </authorList>
    </citation>
    <scope>NUCLEOTIDE SEQUENCE</scope>
    <source>
        <strain evidence="5">NRRL B-8018</strain>
    </source>
</reference>
<protein>
    <submittedName>
        <fullName evidence="5">Fibronectin type III domain-containing protein</fullName>
    </submittedName>
</protein>
<feature type="chain" id="PRO_5040236156" evidence="3">
    <location>
        <begin position="30"/>
        <end position="492"/>
    </location>
</feature>
<evidence type="ECO:0000256" key="3">
    <source>
        <dbReference type="SAM" id="SignalP"/>
    </source>
</evidence>
<dbReference type="InterPro" id="IPR036116">
    <property type="entry name" value="FN3_sf"/>
</dbReference>
<dbReference type="Proteomes" id="UP001058003">
    <property type="component" value="Chromosome"/>
</dbReference>
<proteinExistence type="predicted"/>
<dbReference type="EMBL" id="CP073767">
    <property type="protein sequence ID" value="UWZ52317.1"/>
    <property type="molecule type" value="Genomic_DNA"/>
</dbReference>
<evidence type="ECO:0000313" key="5">
    <source>
        <dbReference type="EMBL" id="UWZ52317.1"/>
    </source>
</evidence>
<keyword evidence="1" id="KW-0378">Hydrolase</keyword>
<dbReference type="PANTHER" id="PTHR46957">
    <property type="entry name" value="CYTOKINE RECEPTOR"/>
    <property type="match status" value="1"/>
</dbReference>
<dbReference type="InterPro" id="IPR050713">
    <property type="entry name" value="RTP_Phos/Ushers"/>
</dbReference>
<feature type="signal peptide" evidence="3">
    <location>
        <begin position="1"/>
        <end position="29"/>
    </location>
</feature>